<dbReference type="SUPFAM" id="SSF53448">
    <property type="entry name" value="Nucleotide-diphospho-sugar transferases"/>
    <property type="match status" value="1"/>
</dbReference>
<keyword evidence="3" id="KW-1185">Reference proteome</keyword>
<dbReference type="Pfam" id="PF00535">
    <property type="entry name" value="Glycos_transf_2"/>
    <property type="match status" value="1"/>
</dbReference>
<feature type="domain" description="Glycosyltransferase 2-like" evidence="1">
    <location>
        <begin position="6"/>
        <end position="118"/>
    </location>
</feature>
<dbReference type="EC" id="2.4.-.-" evidence="2"/>
<dbReference type="EMBL" id="CP107020">
    <property type="protein sequence ID" value="UYG17934.1"/>
    <property type="molecule type" value="Genomic_DNA"/>
</dbReference>
<protein>
    <submittedName>
        <fullName evidence="2">Glycosyltransferase</fullName>
        <ecNumber evidence="2">2.4.-.-</ecNumber>
    </submittedName>
</protein>
<dbReference type="InterPro" id="IPR001173">
    <property type="entry name" value="Glyco_trans_2-like"/>
</dbReference>
<dbReference type="GO" id="GO:0016757">
    <property type="term" value="F:glycosyltransferase activity"/>
    <property type="evidence" value="ECO:0007669"/>
    <property type="project" value="UniProtKB-KW"/>
</dbReference>
<dbReference type="PANTHER" id="PTHR43685">
    <property type="entry name" value="GLYCOSYLTRANSFERASE"/>
    <property type="match status" value="1"/>
</dbReference>
<dbReference type="Proteomes" id="UP001164305">
    <property type="component" value="Chromosome"/>
</dbReference>
<evidence type="ECO:0000313" key="2">
    <source>
        <dbReference type="EMBL" id="UYG17934.1"/>
    </source>
</evidence>
<evidence type="ECO:0000313" key="3">
    <source>
        <dbReference type="Proteomes" id="UP001164305"/>
    </source>
</evidence>
<dbReference type="PANTHER" id="PTHR43685:SF2">
    <property type="entry name" value="GLYCOSYLTRANSFERASE 2-LIKE DOMAIN-CONTAINING PROTEIN"/>
    <property type="match status" value="1"/>
</dbReference>
<dbReference type="Gene3D" id="3.90.550.10">
    <property type="entry name" value="Spore Coat Polysaccharide Biosynthesis Protein SpsA, Chain A"/>
    <property type="match status" value="1"/>
</dbReference>
<evidence type="ECO:0000259" key="1">
    <source>
        <dbReference type="Pfam" id="PF00535"/>
    </source>
</evidence>
<dbReference type="InterPro" id="IPR050834">
    <property type="entry name" value="Glycosyltransf_2"/>
</dbReference>
<keyword evidence="2" id="KW-0328">Glycosyltransferase</keyword>
<dbReference type="InterPro" id="IPR029044">
    <property type="entry name" value="Nucleotide-diphossugar_trans"/>
</dbReference>
<accession>A0ABY6G4Q9</accession>
<keyword evidence="2" id="KW-0808">Transferase</keyword>
<name>A0ABY6G4Q9_9MICO</name>
<sequence>MIDLMVPYWGDTGYMRETIASILAQTDPDWRLTVIDDAYPGTEIRDHIAEIDDDRIRYLRKERNEGITENFRSCVAAASAPLMAMPGCDDRLLPNYVEQIHEAARRHPEASIFQPGVRLIDEHGEPSRTLADLVKQRILRPRRHDHEVLSGEKLATSLLHGDWLYWPSLAFKTETIRATPFRDGFPIVLDLALLLDMIYDGAQLVTLRTMSFEYRRHSASLSSDKLLDGSRFDDEREYFRIAAAQADSLGWRRAARAARLHVTSRAYAGLTVPLALRSRDVASLRALARHVLTT</sequence>
<reference evidence="2" key="1">
    <citation type="submission" date="2022-10" db="EMBL/GenBank/DDBJ databases">
        <title>Whole-Genome Sequencing of Brachybacterium huguangmaarense BRM-3, Isolated from Betula schmidtii.</title>
        <authorList>
            <person name="Haam D."/>
        </authorList>
    </citation>
    <scope>NUCLEOTIDE SEQUENCE</scope>
    <source>
        <strain evidence="2">BRM-3</strain>
    </source>
</reference>
<organism evidence="2 3">
    <name type="scientific">Brachybacterium huguangmaarense</name>
    <dbReference type="NCBI Taxonomy" id="1652028"/>
    <lineage>
        <taxon>Bacteria</taxon>
        <taxon>Bacillati</taxon>
        <taxon>Actinomycetota</taxon>
        <taxon>Actinomycetes</taxon>
        <taxon>Micrococcales</taxon>
        <taxon>Dermabacteraceae</taxon>
        <taxon>Brachybacterium</taxon>
    </lineage>
</organism>
<proteinExistence type="predicted"/>
<gene>
    <name evidence="2" type="ORF">BRM3_05810</name>
</gene>
<dbReference type="RefSeq" id="WP_263595141.1">
    <property type="nucleotide sequence ID" value="NZ_CP107020.1"/>
</dbReference>